<dbReference type="InterPro" id="IPR043770">
    <property type="entry name" value="DUF5716_C"/>
</dbReference>
<organism evidence="2 3">
    <name type="scientific">Candidatus Acetatifactor stercoripullorum</name>
    <dbReference type="NCBI Taxonomy" id="2838414"/>
    <lineage>
        <taxon>Bacteria</taxon>
        <taxon>Bacillati</taxon>
        <taxon>Bacillota</taxon>
        <taxon>Clostridia</taxon>
        <taxon>Lachnospirales</taxon>
        <taxon>Lachnospiraceae</taxon>
        <taxon>Acetatifactor</taxon>
    </lineage>
</organism>
<dbReference type="EMBL" id="DXGH01000061">
    <property type="protein sequence ID" value="HIW82034.1"/>
    <property type="molecule type" value="Genomic_DNA"/>
</dbReference>
<evidence type="ECO:0000313" key="3">
    <source>
        <dbReference type="Proteomes" id="UP000824265"/>
    </source>
</evidence>
<dbReference type="AlphaFoldDB" id="A0A9D1UBR8"/>
<sequence length="428" mass="48999">MLGLLNHGRLFVGYDMGNDYAQISYAFSDSEEIETLSSVAGEQNYCIPAVLCKKPGVNQWFYGKEALRHAEEQGGILVENLLSMAIDGEPVQIEGESYQPEALLALFMKRSLGLLSQIASLDKIYELAVTCEHLEGRTLEAFRQAVAGILRKTPRVSFESHEESYYHYMLGQPKELWEDCSILCDYRESRILLYRLEPNRNTTPTAVFIEEETYPFPSWESFGSGEELRKMRMERLDQDFLEIVQKAAGTRNVNSFFLIGENFSEQWMQESLRFLCRGRRVFQGNNLYSKGACFGLLAKYRENGEEKNHVFLGKDKLRANVGMKLMRQGQESYLALLNAGGNWFETEKTLEFYLQDGNSIEIIITPLMGKGSKLAQMILEDLPKGLTRLKACFSMTKENQMTVEIEDLGLGEFRPATHRIWKETITIY</sequence>
<evidence type="ECO:0000313" key="2">
    <source>
        <dbReference type="EMBL" id="HIW82034.1"/>
    </source>
</evidence>
<protein>
    <recommendedName>
        <fullName evidence="1">DUF5716 domain-containing protein</fullName>
    </recommendedName>
</protein>
<evidence type="ECO:0000259" key="1">
    <source>
        <dbReference type="Pfam" id="PF18980"/>
    </source>
</evidence>
<reference evidence="2" key="2">
    <citation type="submission" date="2021-04" db="EMBL/GenBank/DDBJ databases">
        <authorList>
            <person name="Gilroy R."/>
        </authorList>
    </citation>
    <scope>NUCLEOTIDE SEQUENCE</scope>
    <source>
        <strain evidence="2">CHK195-6426</strain>
    </source>
</reference>
<name>A0A9D1UBR8_9FIRM</name>
<comment type="caution">
    <text evidence="2">The sequence shown here is derived from an EMBL/GenBank/DDBJ whole genome shotgun (WGS) entry which is preliminary data.</text>
</comment>
<feature type="domain" description="DUF5716" evidence="1">
    <location>
        <begin position="127"/>
        <end position="427"/>
    </location>
</feature>
<dbReference type="Proteomes" id="UP000824265">
    <property type="component" value="Unassembled WGS sequence"/>
</dbReference>
<dbReference type="Pfam" id="PF18980">
    <property type="entry name" value="DUF5716_C"/>
    <property type="match status" value="1"/>
</dbReference>
<reference evidence="2" key="1">
    <citation type="journal article" date="2021" name="PeerJ">
        <title>Extensive microbial diversity within the chicken gut microbiome revealed by metagenomics and culture.</title>
        <authorList>
            <person name="Gilroy R."/>
            <person name="Ravi A."/>
            <person name="Getino M."/>
            <person name="Pursley I."/>
            <person name="Horton D.L."/>
            <person name="Alikhan N.F."/>
            <person name="Baker D."/>
            <person name="Gharbi K."/>
            <person name="Hall N."/>
            <person name="Watson M."/>
            <person name="Adriaenssens E.M."/>
            <person name="Foster-Nyarko E."/>
            <person name="Jarju S."/>
            <person name="Secka A."/>
            <person name="Antonio M."/>
            <person name="Oren A."/>
            <person name="Chaudhuri R.R."/>
            <person name="La Ragione R."/>
            <person name="Hildebrand F."/>
            <person name="Pallen M.J."/>
        </authorList>
    </citation>
    <scope>NUCLEOTIDE SEQUENCE</scope>
    <source>
        <strain evidence="2">CHK195-6426</strain>
    </source>
</reference>
<proteinExistence type="predicted"/>
<gene>
    <name evidence="2" type="ORF">H9742_11075</name>
</gene>
<accession>A0A9D1UBR8</accession>